<name>A0A0K1PT84_9BACT</name>
<reference evidence="2 3" key="1">
    <citation type="submission" date="2015-08" db="EMBL/GenBank/DDBJ databases">
        <authorList>
            <person name="Babu N.S."/>
            <person name="Beckwith C.J."/>
            <person name="Beseler K.G."/>
            <person name="Brison A."/>
            <person name="Carone J.V."/>
            <person name="Caskin T.P."/>
            <person name="Diamond M."/>
            <person name="Durham M.E."/>
            <person name="Foxe J.M."/>
            <person name="Go M."/>
            <person name="Henderson B.A."/>
            <person name="Jones I.B."/>
            <person name="McGettigan J.A."/>
            <person name="Micheletti S.J."/>
            <person name="Nasrallah M.E."/>
            <person name="Ortiz D."/>
            <person name="Piller C.R."/>
            <person name="Privatt S.R."/>
            <person name="Schneider S.L."/>
            <person name="Sharp S."/>
            <person name="Smith T.C."/>
            <person name="Stanton J.D."/>
            <person name="Ullery H.E."/>
            <person name="Wilson R.J."/>
            <person name="Serrano M.G."/>
            <person name="Buck G."/>
            <person name="Lee V."/>
            <person name="Wang Y."/>
            <person name="Carvalho R."/>
            <person name="Voegtly L."/>
            <person name="Shi R."/>
            <person name="Duckworth R."/>
            <person name="Johnson A."/>
            <person name="Loviza R."/>
            <person name="Walstead R."/>
            <person name="Shah Z."/>
            <person name="Kiflezghi M."/>
            <person name="Wade K."/>
            <person name="Ball S.L."/>
            <person name="Bradley K.W."/>
            <person name="Asai D.J."/>
            <person name="Bowman C.A."/>
            <person name="Russell D.A."/>
            <person name="Pope W.H."/>
            <person name="Jacobs-Sera D."/>
            <person name="Hendrix R.W."/>
            <person name="Hatfull G.F."/>
        </authorList>
    </citation>
    <scope>NUCLEOTIDE SEQUENCE [LARGE SCALE GENOMIC DNA]</scope>
    <source>
        <strain evidence="2 3">DSM 27648</strain>
    </source>
</reference>
<sequence>MRPARTPVKEALRWRPAALASSTVADRSRGDAGCSPNAPYRLFRSRLRRHAGVLSGRVFAQVRGNGRIDRASRLVSRLLARRRERRDKHEPACGPARAGQCRVGSRASGDRRDVGGVH</sequence>
<organism evidence="2 3">
    <name type="scientific">Labilithrix luteola</name>
    <dbReference type="NCBI Taxonomy" id="1391654"/>
    <lineage>
        <taxon>Bacteria</taxon>
        <taxon>Pseudomonadati</taxon>
        <taxon>Myxococcota</taxon>
        <taxon>Polyangia</taxon>
        <taxon>Polyangiales</taxon>
        <taxon>Labilitrichaceae</taxon>
        <taxon>Labilithrix</taxon>
    </lineage>
</organism>
<keyword evidence="3" id="KW-1185">Reference proteome</keyword>
<evidence type="ECO:0000256" key="1">
    <source>
        <dbReference type="SAM" id="MobiDB-lite"/>
    </source>
</evidence>
<dbReference type="Proteomes" id="UP000064967">
    <property type="component" value="Chromosome"/>
</dbReference>
<gene>
    <name evidence="2" type="ORF">AKJ09_03407</name>
</gene>
<proteinExistence type="predicted"/>
<feature type="region of interest" description="Disordered" evidence="1">
    <location>
        <begin position="82"/>
        <end position="118"/>
    </location>
</feature>
<dbReference type="EMBL" id="CP012333">
    <property type="protein sequence ID" value="AKU96743.1"/>
    <property type="molecule type" value="Genomic_DNA"/>
</dbReference>
<dbReference type="STRING" id="1391654.AKJ09_03407"/>
<feature type="compositionally biased region" description="Basic and acidic residues" evidence="1">
    <location>
        <begin position="108"/>
        <end position="118"/>
    </location>
</feature>
<accession>A0A0K1PT84</accession>
<dbReference type="AlphaFoldDB" id="A0A0K1PT84"/>
<evidence type="ECO:0000313" key="3">
    <source>
        <dbReference type="Proteomes" id="UP000064967"/>
    </source>
</evidence>
<dbReference type="KEGG" id="llu:AKJ09_03407"/>
<protein>
    <submittedName>
        <fullName evidence="2">Uncharacterized protein</fullName>
    </submittedName>
</protein>
<evidence type="ECO:0000313" key="2">
    <source>
        <dbReference type="EMBL" id="AKU96743.1"/>
    </source>
</evidence>